<comment type="similarity">
    <text evidence="2">Belongs to the bacterial solute-binding protein 5 family.</text>
</comment>
<keyword evidence="4 5" id="KW-0732">Signal</keyword>
<feature type="chain" id="PRO_5041464775" evidence="5">
    <location>
        <begin position="26"/>
        <end position="605"/>
    </location>
</feature>
<evidence type="ECO:0000256" key="3">
    <source>
        <dbReference type="ARBA" id="ARBA00022448"/>
    </source>
</evidence>
<dbReference type="CDD" id="cd08505">
    <property type="entry name" value="PBP2_NikA_DppA_OppA_like_18"/>
    <property type="match status" value="1"/>
</dbReference>
<dbReference type="InterPro" id="IPR000914">
    <property type="entry name" value="SBP_5_dom"/>
</dbReference>
<protein>
    <submittedName>
        <fullName evidence="7">ABC transporter substrate-binding protein</fullName>
    </submittedName>
</protein>
<dbReference type="InterPro" id="IPR030678">
    <property type="entry name" value="Peptide/Ni-bd"/>
</dbReference>
<dbReference type="Pfam" id="PF00496">
    <property type="entry name" value="SBP_bac_5"/>
    <property type="match status" value="1"/>
</dbReference>
<gene>
    <name evidence="7" type="ORF">N7644_14750</name>
</gene>
<dbReference type="InterPro" id="IPR039424">
    <property type="entry name" value="SBP_5"/>
</dbReference>
<comment type="caution">
    <text evidence="7">The sequence shown here is derived from an EMBL/GenBank/DDBJ whole genome shotgun (WGS) entry which is preliminary data.</text>
</comment>
<proteinExistence type="inferred from homology"/>
<evidence type="ECO:0000259" key="6">
    <source>
        <dbReference type="Pfam" id="PF00496"/>
    </source>
</evidence>
<dbReference type="EMBL" id="JAOEEO010000005">
    <property type="protein sequence ID" value="MDH0564925.1"/>
    <property type="molecule type" value="Genomic_DNA"/>
</dbReference>
<dbReference type="GO" id="GO:0030288">
    <property type="term" value="C:outer membrane-bounded periplasmic space"/>
    <property type="evidence" value="ECO:0007669"/>
    <property type="project" value="UniProtKB-ARBA"/>
</dbReference>
<comment type="subcellular location">
    <subcellularLocation>
        <location evidence="1">Cell envelope</location>
    </subcellularLocation>
</comment>
<evidence type="ECO:0000313" key="7">
    <source>
        <dbReference type="EMBL" id="MDH0564925.1"/>
    </source>
</evidence>
<dbReference type="PIRSF" id="PIRSF002741">
    <property type="entry name" value="MppA"/>
    <property type="match status" value="1"/>
</dbReference>
<evidence type="ECO:0000256" key="1">
    <source>
        <dbReference type="ARBA" id="ARBA00004196"/>
    </source>
</evidence>
<evidence type="ECO:0000256" key="4">
    <source>
        <dbReference type="ARBA" id="ARBA00022729"/>
    </source>
</evidence>
<dbReference type="AlphaFoldDB" id="A0AA42LFM4"/>
<dbReference type="Gene3D" id="3.40.190.10">
    <property type="entry name" value="Periplasmic binding protein-like II"/>
    <property type="match status" value="1"/>
</dbReference>
<sequence length="605" mass="68094">MKQNFKRSVSCMGLALLVGATCASAVSMAVAKSPADPKKVLRYAFPVAETGFDPVAVQDLYSAHILYSVFETLYTYDYLASPAKLVPNTAAALPEVSADGLTYTIRLKKGIYFSPDPVFKGKPRELTAADYAYSYKRLLDPNLRSPNSWLFEDKIAGIDPLIQQASKTGKFNYDQPISGLQTPDRYTLVIRLKEPNHNFPMLLAHQPTGAVAREVIEHYRDKTTGYAMAHPVGTGPYVLAHWTPGSRIILKANPDYRGFTWNFKASNPEDQKIVQQMQGKKMPQIGVIDIRVIEESQSGWLAFQKDGLDLFTLDGELPAQALQQDGSLKPELAKKGIQLSRIPDPSIDYLYWNIQNPVVGGFGKDKIALRRAMSMAISKDKMIAILAKGNAKKLETPIPYGVAGHDPEYKSSIPYSVKAANLLLDRYHYKVGADGWRRLPDGKPLVIEFMPSTSSARSMQMAELLKKDLSNIKINMVSKPVPFAEGLKAEKQCKTMFKASAWIADYPDADNFMQLFYGNNIHATNHTCFKLPEYDRLYEQTLKLEDGPERDMLYRKMSRLLEFYSPVQFVSTRYRTVVAQPRVLGYKKHPILPAEWMYIDIQDKK</sequence>
<evidence type="ECO:0000313" key="8">
    <source>
        <dbReference type="Proteomes" id="UP001159329"/>
    </source>
</evidence>
<evidence type="ECO:0000256" key="2">
    <source>
        <dbReference type="ARBA" id="ARBA00005695"/>
    </source>
</evidence>
<dbReference type="Proteomes" id="UP001159329">
    <property type="component" value="Unassembled WGS sequence"/>
</dbReference>
<dbReference type="Gene3D" id="3.10.105.10">
    <property type="entry name" value="Dipeptide-binding Protein, Domain 3"/>
    <property type="match status" value="1"/>
</dbReference>
<dbReference type="SUPFAM" id="SSF53850">
    <property type="entry name" value="Periplasmic binding protein-like II"/>
    <property type="match status" value="1"/>
</dbReference>
<dbReference type="GO" id="GO:1904680">
    <property type="term" value="F:peptide transmembrane transporter activity"/>
    <property type="evidence" value="ECO:0007669"/>
    <property type="project" value="TreeGrafter"/>
</dbReference>
<feature type="domain" description="Solute-binding protein family 5" evidence="6">
    <location>
        <begin position="84"/>
        <end position="520"/>
    </location>
</feature>
<dbReference type="GO" id="GO:0015833">
    <property type="term" value="P:peptide transport"/>
    <property type="evidence" value="ECO:0007669"/>
    <property type="project" value="TreeGrafter"/>
</dbReference>
<accession>A0AA42LFM4</accession>
<dbReference type="RefSeq" id="WP_279696502.1">
    <property type="nucleotide sequence ID" value="NZ_JAOEEO010000005.1"/>
</dbReference>
<feature type="signal peptide" evidence="5">
    <location>
        <begin position="1"/>
        <end position="25"/>
    </location>
</feature>
<keyword evidence="3" id="KW-0813">Transport</keyword>
<dbReference type="PANTHER" id="PTHR30290:SF10">
    <property type="entry name" value="PERIPLASMIC OLIGOPEPTIDE-BINDING PROTEIN-RELATED"/>
    <property type="match status" value="1"/>
</dbReference>
<evidence type="ECO:0000256" key="5">
    <source>
        <dbReference type="SAM" id="SignalP"/>
    </source>
</evidence>
<organism evidence="7 8">
    <name type="scientific">Acinetobacter courvalinii</name>
    <dbReference type="NCBI Taxonomy" id="280147"/>
    <lineage>
        <taxon>Bacteria</taxon>
        <taxon>Pseudomonadati</taxon>
        <taxon>Pseudomonadota</taxon>
        <taxon>Gammaproteobacteria</taxon>
        <taxon>Moraxellales</taxon>
        <taxon>Moraxellaceae</taxon>
        <taxon>Acinetobacter</taxon>
    </lineage>
</organism>
<dbReference type="GO" id="GO:0043190">
    <property type="term" value="C:ATP-binding cassette (ABC) transporter complex"/>
    <property type="evidence" value="ECO:0007669"/>
    <property type="project" value="InterPro"/>
</dbReference>
<reference evidence="7" key="1">
    <citation type="submission" date="2022-09" db="EMBL/GenBank/DDBJ databases">
        <title>Intensive care unit water sources are persistently colonized with multi-drug resistant bacteria and are the site of extensive horizontal gene transfer of antibiotic resistance genes.</title>
        <authorList>
            <person name="Diorio-Toth L."/>
        </authorList>
    </citation>
    <scope>NUCLEOTIDE SEQUENCE</scope>
    <source>
        <strain evidence="7">GD04005</strain>
    </source>
</reference>
<dbReference type="PANTHER" id="PTHR30290">
    <property type="entry name" value="PERIPLASMIC BINDING COMPONENT OF ABC TRANSPORTER"/>
    <property type="match status" value="1"/>
</dbReference>
<name>A0AA42LFM4_9GAMM</name>